<evidence type="ECO:0000313" key="1">
    <source>
        <dbReference type="EMBL" id="SEP56607.1"/>
    </source>
</evidence>
<organism evidence="1 2">
    <name type="scientific">Ignavigranum ruoffiae</name>
    <dbReference type="NCBI Taxonomy" id="89093"/>
    <lineage>
        <taxon>Bacteria</taxon>
        <taxon>Bacillati</taxon>
        <taxon>Bacillota</taxon>
        <taxon>Bacilli</taxon>
        <taxon>Lactobacillales</taxon>
        <taxon>Aerococcaceae</taxon>
        <taxon>Ignavigranum</taxon>
    </lineage>
</organism>
<dbReference type="InterPro" id="IPR011053">
    <property type="entry name" value="Single_hybrid_motif"/>
</dbReference>
<gene>
    <name evidence="1" type="ORF">SAMN04488558_10156</name>
</gene>
<evidence type="ECO:0000313" key="2">
    <source>
        <dbReference type="Proteomes" id="UP000198833"/>
    </source>
</evidence>
<dbReference type="SUPFAM" id="SSF51230">
    <property type="entry name" value="Single hybrid motif"/>
    <property type="match status" value="1"/>
</dbReference>
<accession>A0A1H8YX12</accession>
<keyword evidence="2" id="KW-1185">Reference proteome</keyword>
<dbReference type="STRING" id="89093.SAMN04488558_10156"/>
<dbReference type="Pfam" id="PF01597">
    <property type="entry name" value="GCV_H"/>
    <property type="match status" value="1"/>
</dbReference>
<reference evidence="1 2" key="1">
    <citation type="submission" date="2016-10" db="EMBL/GenBank/DDBJ databases">
        <authorList>
            <person name="de Groot N.N."/>
        </authorList>
    </citation>
    <scope>NUCLEOTIDE SEQUENCE [LARGE SCALE GENOMIC DNA]</scope>
    <source>
        <strain evidence="1 2">DSM 15695</strain>
    </source>
</reference>
<dbReference type="RefSeq" id="WP_159428799.1">
    <property type="nucleotide sequence ID" value="NZ_CALUDV010000012.1"/>
</dbReference>
<dbReference type="EMBL" id="FOEN01000001">
    <property type="protein sequence ID" value="SEP56607.1"/>
    <property type="molecule type" value="Genomic_DNA"/>
</dbReference>
<dbReference type="Proteomes" id="UP000198833">
    <property type="component" value="Unassembled WGS sequence"/>
</dbReference>
<proteinExistence type="predicted"/>
<dbReference type="Gene3D" id="2.40.50.100">
    <property type="match status" value="1"/>
</dbReference>
<sequence>MKKDKELLYKLIEGKLNRVYLHPDTLAEIGEVEYINLHAAGPVEAGQVVANIEAEKAAIEIPIEKTGAIVKTNASVEAMPQILSLNKADENWLFEFEEA</sequence>
<dbReference type="InterPro" id="IPR033753">
    <property type="entry name" value="GCV_H/Fam206"/>
</dbReference>
<protein>
    <submittedName>
        <fullName evidence="1">Glycine cleavage H-protein</fullName>
    </submittedName>
</protein>
<name>A0A1H8YX12_9LACT</name>
<dbReference type="AlphaFoldDB" id="A0A1H8YX12"/>